<reference evidence="5" key="1">
    <citation type="submission" date="2015-01" db="EMBL/GenBank/DDBJ databases">
        <title>Transcriptome Assembly of Fopius arisanus.</title>
        <authorList>
            <person name="Geib S."/>
        </authorList>
    </citation>
    <scope>NUCLEOTIDE SEQUENCE</scope>
</reference>
<dbReference type="SUPFAM" id="SSF54768">
    <property type="entry name" value="dsRNA-binding domain-like"/>
    <property type="match status" value="2"/>
</dbReference>
<name>A0A0C9RCZ7_9HYME</name>
<dbReference type="PANTHER" id="PTHR46205">
    <property type="entry name" value="LOQUACIOUS, ISOFORM B"/>
    <property type="match status" value="1"/>
</dbReference>
<dbReference type="GO" id="GO:0030422">
    <property type="term" value="P:siRNA processing"/>
    <property type="evidence" value="ECO:0007669"/>
    <property type="project" value="TreeGrafter"/>
</dbReference>
<evidence type="ECO:0000256" key="1">
    <source>
        <dbReference type="ARBA" id="ARBA00022884"/>
    </source>
</evidence>
<evidence type="ECO:0000313" key="5">
    <source>
        <dbReference type="EMBL" id="JAG75932.1"/>
    </source>
</evidence>
<dbReference type="Pfam" id="PF00035">
    <property type="entry name" value="dsrm"/>
    <property type="match status" value="2"/>
</dbReference>
<organism evidence="5">
    <name type="scientific">Fopius arisanus</name>
    <dbReference type="NCBI Taxonomy" id="64838"/>
    <lineage>
        <taxon>Eukaryota</taxon>
        <taxon>Metazoa</taxon>
        <taxon>Ecdysozoa</taxon>
        <taxon>Arthropoda</taxon>
        <taxon>Hexapoda</taxon>
        <taxon>Insecta</taxon>
        <taxon>Pterygota</taxon>
        <taxon>Neoptera</taxon>
        <taxon>Endopterygota</taxon>
        <taxon>Hymenoptera</taxon>
        <taxon>Apocrita</taxon>
        <taxon>Ichneumonoidea</taxon>
        <taxon>Braconidae</taxon>
        <taxon>Opiinae</taxon>
        <taxon>Fopius</taxon>
    </lineage>
</organism>
<accession>A0A0C9RCZ7</accession>
<feature type="domain" description="DRBM" evidence="4">
    <location>
        <begin position="12"/>
        <end position="79"/>
    </location>
</feature>
<dbReference type="InterPro" id="IPR014720">
    <property type="entry name" value="dsRBD_dom"/>
</dbReference>
<dbReference type="GO" id="GO:0016442">
    <property type="term" value="C:RISC complex"/>
    <property type="evidence" value="ECO:0007669"/>
    <property type="project" value="TreeGrafter"/>
</dbReference>
<feature type="compositionally biased region" description="Polar residues" evidence="3">
    <location>
        <begin position="199"/>
        <end position="208"/>
    </location>
</feature>
<evidence type="ECO:0000259" key="4">
    <source>
        <dbReference type="PROSITE" id="PS50137"/>
    </source>
</evidence>
<sequence>MATNGDVERIVSSVQALNELMMKRRDSPQYELIYDGRSRGDGVFTYQVSCFDHTISASGDSKKNAKQNAAQLMLNLIKHDRDPFCGSDKPKREVWWTKMPINVLQTICRYEALSYPDYEELGVSGPPHARLFTTRCTVSSLTRKGEGQTKKQAKQMAARSMIIFLCEISESVRERIKKLETLTKTDKTGFQADDRNENVNKLNSSVYNDSPEKNPQEIQTPKRSDVIIEKCKTNSLPVTSPPFNINERINDLTLNVEKKSKAENQQLHWPQGSLMCQRRSVRRTLQKLNKSLNQKCLKITEEFVSSIYEEIERILAFFNLVSDQIIQRTADGKFMMALYVSTNPMILDVAVDDDQSSLTALVYRRLVQSILDMLEG</sequence>
<evidence type="ECO:0000256" key="2">
    <source>
        <dbReference type="PROSITE-ProRule" id="PRU00266"/>
    </source>
</evidence>
<dbReference type="GO" id="GO:0005634">
    <property type="term" value="C:nucleus"/>
    <property type="evidence" value="ECO:0007669"/>
    <property type="project" value="TreeGrafter"/>
</dbReference>
<keyword evidence="1 2" id="KW-0694">RNA-binding</keyword>
<dbReference type="Proteomes" id="UP000694866">
    <property type="component" value="Unplaced"/>
</dbReference>
<evidence type="ECO:0000256" key="3">
    <source>
        <dbReference type="SAM" id="MobiDB-lite"/>
    </source>
</evidence>
<accession>A0A9R1U8K8</accession>
<dbReference type="PANTHER" id="PTHR46205:SF3">
    <property type="entry name" value="LOQUACIOUS, ISOFORM B"/>
    <property type="match status" value="1"/>
</dbReference>
<dbReference type="OrthoDB" id="7699898at2759"/>
<dbReference type="GO" id="GO:0070920">
    <property type="term" value="P:regulation of regulatory ncRNA processing"/>
    <property type="evidence" value="ECO:0007669"/>
    <property type="project" value="TreeGrafter"/>
</dbReference>
<protein>
    <submittedName>
        <fullName evidence="7">Double-stranded RNA-binding protein Staufen homolog 1</fullName>
    </submittedName>
    <submittedName>
        <fullName evidence="5">Prkra_6 protein</fullName>
    </submittedName>
</protein>
<dbReference type="RefSeq" id="XP_011311367.1">
    <property type="nucleotide sequence ID" value="XM_011313065.1"/>
</dbReference>
<evidence type="ECO:0000313" key="6">
    <source>
        <dbReference type="Proteomes" id="UP000694866"/>
    </source>
</evidence>
<proteinExistence type="predicted"/>
<reference evidence="7" key="2">
    <citation type="submission" date="2025-04" db="UniProtKB">
        <authorList>
            <consortium name="RefSeq"/>
        </authorList>
    </citation>
    <scope>IDENTIFICATION</scope>
    <source>
        <strain evidence="7">USDA-PBARC FA_bdor</strain>
        <tissue evidence="7">Whole organism</tissue>
    </source>
</reference>
<dbReference type="GO" id="GO:0035197">
    <property type="term" value="F:siRNA binding"/>
    <property type="evidence" value="ECO:0007669"/>
    <property type="project" value="TreeGrafter"/>
</dbReference>
<dbReference type="EMBL" id="GBYB01006165">
    <property type="protein sequence ID" value="JAG75932.1"/>
    <property type="molecule type" value="Transcribed_RNA"/>
</dbReference>
<dbReference type="GO" id="GO:0003725">
    <property type="term" value="F:double-stranded RNA binding"/>
    <property type="evidence" value="ECO:0007669"/>
    <property type="project" value="TreeGrafter"/>
</dbReference>
<gene>
    <name evidence="5" type="primary">Prkra_6</name>
    <name evidence="7" type="synonym">LOC105271486</name>
    <name evidence="5" type="ORF">g.7302</name>
</gene>
<dbReference type="AlphaFoldDB" id="A0A0C9RCZ7"/>
<feature type="region of interest" description="Disordered" evidence="3">
    <location>
        <begin position="189"/>
        <end position="220"/>
    </location>
</feature>
<dbReference type="SMART" id="SM00358">
    <property type="entry name" value="DSRM"/>
    <property type="match status" value="2"/>
</dbReference>
<feature type="compositionally biased region" description="Basic and acidic residues" evidence="3">
    <location>
        <begin position="189"/>
        <end position="198"/>
    </location>
</feature>
<dbReference type="PROSITE" id="PS50137">
    <property type="entry name" value="DS_RBD"/>
    <property type="match status" value="2"/>
</dbReference>
<feature type="domain" description="DRBM" evidence="4">
    <location>
        <begin position="99"/>
        <end position="167"/>
    </location>
</feature>
<evidence type="ECO:0000313" key="7">
    <source>
        <dbReference type="RefSeq" id="XP_011311367.1"/>
    </source>
</evidence>
<dbReference type="Gene3D" id="3.30.160.20">
    <property type="match status" value="2"/>
</dbReference>
<dbReference type="GO" id="GO:0005737">
    <property type="term" value="C:cytoplasm"/>
    <property type="evidence" value="ECO:0007669"/>
    <property type="project" value="TreeGrafter"/>
</dbReference>
<dbReference type="GeneID" id="105271486"/>
<keyword evidence="6" id="KW-1185">Reference proteome</keyword>
<dbReference type="InterPro" id="IPR051247">
    <property type="entry name" value="RLC_Component"/>
</dbReference>
<dbReference type="KEGG" id="fas:105271486"/>
<feature type="compositionally biased region" description="Basic and acidic residues" evidence="3">
    <location>
        <begin position="210"/>
        <end position="220"/>
    </location>
</feature>
<dbReference type="GO" id="GO:0070578">
    <property type="term" value="C:RISC-loading complex"/>
    <property type="evidence" value="ECO:0007669"/>
    <property type="project" value="TreeGrafter"/>
</dbReference>